<gene>
    <name evidence="1" type="ORF">G7024_16185</name>
</gene>
<sequence length="78" mass="9206">MTDSMNEERSEEWETIREKTEAARRAFDRVEYFAMMVRVGLDLPICNDDELATQRQHLGRLCRELIEDIEALEKHAHG</sequence>
<accession>A0AA40RTX0</accession>
<protein>
    <submittedName>
        <fullName evidence="1">Uncharacterized protein</fullName>
    </submittedName>
</protein>
<evidence type="ECO:0000313" key="2">
    <source>
        <dbReference type="Proteomes" id="UP001138621"/>
    </source>
</evidence>
<dbReference type="AlphaFoldDB" id="A0AA40RTX0"/>
<organism evidence="1 2">
    <name type="scientific">Stutzerimonas stutzeri</name>
    <name type="common">Pseudomonas stutzeri</name>
    <dbReference type="NCBI Taxonomy" id="316"/>
    <lineage>
        <taxon>Bacteria</taxon>
        <taxon>Pseudomonadati</taxon>
        <taxon>Pseudomonadota</taxon>
        <taxon>Gammaproteobacteria</taxon>
        <taxon>Pseudomonadales</taxon>
        <taxon>Pseudomonadaceae</taxon>
        <taxon>Stutzerimonas</taxon>
    </lineage>
</organism>
<name>A0AA40RTX0_STUST</name>
<proteinExistence type="predicted"/>
<dbReference type="RefSeq" id="WP_181121634.1">
    <property type="nucleotide sequence ID" value="NZ_JAAMRD010000014.1"/>
</dbReference>
<evidence type="ECO:0000313" key="1">
    <source>
        <dbReference type="EMBL" id="MBA1305931.1"/>
    </source>
</evidence>
<dbReference type="Proteomes" id="UP001138621">
    <property type="component" value="Unassembled WGS sequence"/>
</dbReference>
<dbReference type="EMBL" id="JAAMRD010000014">
    <property type="protein sequence ID" value="MBA1305931.1"/>
    <property type="molecule type" value="Genomic_DNA"/>
</dbReference>
<comment type="caution">
    <text evidence="1">The sequence shown here is derived from an EMBL/GenBank/DDBJ whole genome shotgun (WGS) entry which is preliminary data.</text>
</comment>
<reference evidence="1" key="1">
    <citation type="submission" date="2020-02" db="EMBL/GenBank/DDBJ databases">
        <title>Synteny-based analysis reveals conserved mechanism for high triclosan tolerance in Pseudomonas, as well as instances of horizontal transfer.</title>
        <authorList>
            <person name="Mcfarland A.G."/>
            <person name="Bertucci H.K."/>
            <person name="Litmann E."/>
            <person name="Shen J."/>
            <person name="Huttenhower C."/>
            <person name="Hartmann E.M."/>
        </authorList>
    </citation>
    <scope>NUCLEOTIDE SEQUENCE</scope>
    <source>
        <strain evidence="1">109A1</strain>
    </source>
</reference>